<feature type="region of interest" description="Disordered" evidence="1">
    <location>
        <begin position="111"/>
        <end position="158"/>
    </location>
</feature>
<keyword evidence="3" id="KW-1185">Reference proteome</keyword>
<feature type="compositionally biased region" description="Basic and acidic residues" evidence="1">
    <location>
        <begin position="7"/>
        <end position="23"/>
    </location>
</feature>
<accession>W9YR29</accession>
<evidence type="ECO:0000313" key="3">
    <source>
        <dbReference type="Proteomes" id="UP000019478"/>
    </source>
</evidence>
<name>W9YR29_9EURO</name>
<dbReference type="OrthoDB" id="4146306at2759"/>
<comment type="caution">
    <text evidence="2">The sequence shown here is derived from an EMBL/GenBank/DDBJ whole genome shotgun (WGS) entry which is preliminary data.</text>
</comment>
<dbReference type="Proteomes" id="UP000019478">
    <property type="component" value="Unassembled WGS sequence"/>
</dbReference>
<dbReference type="EMBL" id="AMGY01000001">
    <property type="protein sequence ID" value="EXJ92130.1"/>
    <property type="molecule type" value="Genomic_DNA"/>
</dbReference>
<gene>
    <name evidence="2" type="ORF">A1O3_00680</name>
</gene>
<dbReference type="AlphaFoldDB" id="W9YR29"/>
<proteinExistence type="predicted"/>
<dbReference type="STRING" id="1182542.W9YR29"/>
<dbReference type="GeneID" id="19164820"/>
<dbReference type="HOGENOM" id="CLU_1180084_0_0_1"/>
<organism evidence="2 3">
    <name type="scientific">Capronia epimyces CBS 606.96</name>
    <dbReference type="NCBI Taxonomy" id="1182542"/>
    <lineage>
        <taxon>Eukaryota</taxon>
        <taxon>Fungi</taxon>
        <taxon>Dikarya</taxon>
        <taxon>Ascomycota</taxon>
        <taxon>Pezizomycotina</taxon>
        <taxon>Eurotiomycetes</taxon>
        <taxon>Chaetothyriomycetidae</taxon>
        <taxon>Chaetothyriales</taxon>
        <taxon>Herpotrichiellaceae</taxon>
        <taxon>Capronia</taxon>
    </lineage>
</organism>
<feature type="compositionally biased region" description="Basic and acidic residues" evidence="1">
    <location>
        <begin position="136"/>
        <end position="158"/>
    </location>
</feature>
<evidence type="ECO:0000313" key="2">
    <source>
        <dbReference type="EMBL" id="EXJ92130.1"/>
    </source>
</evidence>
<feature type="compositionally biased region" description="Basic residues" evidence="1">
    <location>
        <begin position="113"/>
        <end position="127"/>
    </location>
</feature>
<reference evidence="2 3" key="1">
    <citation type="submission" date="2013-03" db="EMBL/GenBank/DDBJ databases">
        <title>The Genome Sequence of Capronia epimyces CBS 606.96.</title>
        <authorList>
            <consortium name="The Broad Institute Genomics Platform"/>
            <person name="Cuomo C."/>
            <person name="de Hoog S."/>
            <person name="Gorbushina A."/>
            <person name="Walker B."/>
            <person name="Young S.K."/>
            <person name="Zeng Q."/>
            <person name="Gargeya S."/>
            <person name="Fitzgerald M."/>
            <person name="Haas B."/>
            <person name="Abouelleil A."/>
            <person name="Allen A.W."/>
            <person name="Alvarado L."/>
            <person name="Arachchi H.M."/>
            <person name="Berlin A.M."/>
            <person name="Chapman S.B."/>
            <person name="Gainer-Dewar J."/>
            <person name="Goldberg J."/>
            <person name="Griggs A."/>
            <person name="Gujja S."/>
            <person name="Hansen M."/>
            <person name="Howarth C."/>
            <person name="Imamovic A."/>
            <person name="Ireland A."/>
            <person name="Larimer J."/>
            <person name="McCowan C."/>
            <person name="Murphy C."/>
            <person name="Pearson M."/>
            <person name="Poon T.W."/>
            <person name="Priest M."/>
            <person name="Roberts A."/>
            <person name="Saif S."/>
            <person name="Shea T."/>
            <person name="Sisk P."/>
            <person name="Sykes S."/>
            <person name="Wortman J."/>
            <person name="Nusbaum C."/>
            <person name="Birren B."/>
        </authorList>
    </citation>
    <scope>NUCLEOTIDE SEQUENCE [LARGE SCALE GENOMIC DNA]</scope>
    <source>
        <strain evidence="2 3">CBS 606.96</strain>
    </source>
</reference>
<evidence type="ECO:0000256" key="1">
    <source>
        <dbReference type="SAM" id="MobiDB-lite"/>
    </source>
</evidence>
<sequence length="235" mass="27353">MDYATEPYHDLATESHHGYGTEPHHDLATESYYDHATELHHDLATELHHDHATEPNHHQALLLDYDYLRQHQANLQLLADQIRAAQMTASEQEACIAATIESLWDQNPDLRRRGLRGGAARKARKTGRTYTPIKDMSPDQNHRRRLVEKQDQRERDRRNGIRALKTIFKDHLTHVEYQVEECRKILAREWMTKSGLVAPSPYDIELTDNILTGDMSEMIEEIQAMLETFYDECTL</sequence>
<protein>
    <submittedName>
        <fullName evidence="2">Uncharacterized protein</fullName>
    </submittedName>
</protein>
<dbReference type="RefSeq" id="XP_007729020.1">
    <property type="nucleotide sequence ID" value="XM_007730830.1"/>
</dbReference>
<feature type="region of interest" description="Disordered" evidence="1">
    <location>
        <begin position="1"/>
        <end position="23"/>
    </location>
</feature>